<name>A0ABZ3D5R3_9PROT</name>
<dbReference type="InterPro" id="IPR002871">
    <property type="entry name" value="NIF_FeS_clus_asmbl_NifU_N"/>
</dbReference>
<dbReference type="RefSeq" id="WP_323990852.1">
    <property type="nucleotide sequence ID" value="NZ_CP152276.1"/>
</dbReference>
<feature type="domain" description="NIF system FeS cluster assembly NifU N-terminal" evidence="1">
    <location>
        <begin position="7"/>
        <end position="84"/>
    </location>
</feature>
<dbReference type="CDD" id="cd06664">
    <property type="entry name" value="IscU_like"/>
    <property type="match status" value="1"/>
</dbReference>
<dbReference type="Pfam" id="PF01592">
    <property type="entry name" value="NifU_N"/>
    <property type="match status" value="1"/>
</dbReference>
<dbReference type="EMBL" id="CP152276">
    <property type="protein sequence ID" value="XAE43085.1"/>
    <property type="molecule type" value="Genomic_DNA"/>
</dbReference>
<evidence type="ECO:0000313" key="2">
    <source>
        <dbReference type="EMBL" id="XAE43085.1"/>
    </source>
</evidence>
<organism evidence="2 3">
    <name type="scientific">Nguyenibacter vanlangensis</name>
    <dbReference type="NCBI Taxonomy" id="1216886"/>
    <lineage>
        <taxon>Bacteria</taxon>
        <taxon>Pseudomonadati</taxon>
        <taxon>Pseudomonadota</taxon>
        <taxon>Alphaproteobacteria</taxon>
        <taxon>Acetobacterales</taxon>
        <taxon>Acetobacteraceae</taxon>
        <taxon>Nguyenibacter</taxon>
    </lineage>
</organism>
<dbReference type="Gene3D" id="3.90.1010.10">
    <property type="match status" value="1"/>
</dbReference>
<evidence type="ECO:0000313" key="3">
    <source>
        <dbReference type="Proteomes" id="UP001449795"/>
    </source>
</evidence>
<dbReference type="Proteomes" id="UP001449795">
    <property type="component" value="Chromosome"/>
</dbReference>
<sequence>MDQEGIYQQQVMDRARAPVHAGLPEGATHEGTGVNPMCGDQVRVGLVLDGQGRVARIGHRTRGCAICVASADLMAELALGCDGGELKAVSAAFDRMVRDGGAAPRDELAVFAPLRRHRSRIRCATLPWSALETALADGRQRATDESKDG</sequence>
<proteinExistence type="predicted"/>
<reference evidence="2 3" key="1">
    <citation type="submission" date="2024-04" db="EMBL/GenBank/DDBJ databases">
        <title>Complete genome sequence of Nguyenibacter vanlangesis HBCM-1154, a strain capable of nitrogen fixation, IAA production, and phosphorus solubilization isolated from sugarcane soil.</title>
        <authorList>
            <person name="MY HANH P."/>
        </authorList>
    </citation>
    <scope>NUCLEOTIDE SEQUENCE [LARGE SCALE GENOMIC DNA]</scope>
    <source>
        <strain evidence="2 3">HBCM 1154</strain>
    </source>
</reference>
<accession>A0ABZ3D5R3</accession>
<keyword evidence="3" id="KW-1185">Reference proteome</keyword>
<evidence type="ECO:0000259" key="1">
    <source>
        <dbReference type="Pfam" id="PF01592"/>
    </source>
</evidence>
<dbReference type="SUPFAM" id="SSF82649">
    <property type="entry name" value="SufE/NifU"/>
    <property type="match status" value="1"/>
</dbReference>
<protein>
    <submittedName>
        <fullName evidence="2">Iron-sulfur cluster assembly scaffold protein</fullName>
    </submittedName>
</protein>
<gene>
    <name evidence="2" type="ORF">AAC691_00945</name>
</gene>